<dbReference type="NCBIfam" id="TIGR01733">
    <property type="entry name" value="AA-adenyl-dom"/>
    <property type="match status" value="1"/>
</dbReference>
<name>A0ABX8U6Z7_9ACTN</name>
<feature type="domain" description="AMP-binding enzyme C-terminal" evidence="2">
    <location>
        <begin position="426"/>
        <end position="498"/>
    </location>
</feature>
<dbReference type="PANTHER" id="PTHR45527:SF1">
    <property type="entry name" value="FATTY ACID SYNTHASE"/>
    <property type="match status" value="1"/>
</dbReference>
<dbReference type="RefSeq" id="WP_020547719.1">
    <property type="nucleotide sequence ID" value="NZ_CP068985.1"/>
</dbReference>
<dbReference type="SUPFAM" id="SSF56801">
    <property type="entry name" value="Acetyl-CoA synthetase-like"/>
    <property type="match status" value="1"/>
</dbReference>
<protein>
    <submittedName>
        <fullName evidence="3">Linear gramicidin synthase subunit D</fullName>
    </submittedName>
</protein>
<dbReference type="InterPro" id="IPR000873">
    <property type="entry name" value="AMP-dep_synth/lig_dom"/>
</dbReference>
<dbReference type="InterPro" id="IPR025110">
    <property type="entry name" value="AMP-bd_C"/>
</dbReference>
<dbReference type="InterPro" id="IPR042099">
    <property type="entry name" value="ANL_N_sf"/>
</dbReference>
<dbReference type="Pfam" id="PF13193">
    <property type="entry name" value="AMP-binding_C"/>
    <property type="match status" value="1"/>
</dbReference>
<organism evidence="3 4">
    <name type="scientific">Nonomuraea coxensis DSM 45129</name>
    <dbReference type="NCBI Taxonomy" id="1122611"/>
    <lineage>
        <taxon>Bacteria</taxon>
        <taxon>Bacillati</taxon>
        <taxon>Actinomycetota</taxon>
        <taxon>Actinomycetes</taxon>
        <taxon>Streptosporangiales</taxon>
        <taxon>Streptosporangiaceae</taxon>
        <taxon>Nonomuraea</taxon>
    </lineage>
</organism>
<reference evidence="3 4" key="1">
    <citation type="journal article" date="2021" name="ACS Chem. Biol.">
        <title>Genomic-Led Discovery of a Novel Glycopeptide Antibiotic by Nonomuraea coxensis DSM 45129.</title>
        <authorList>
            <person name="Yushchuk O."/>
            <person name="Vior N.M."/>
            <person name="Andreo-Vidal A."/>
            <person name="Berini F."/>
            <person name="Ruckert C."/>
            <person name="Busche T."/>
            <person name="Binda E."/>
            <person name="Kalinowski J."/>
            <person name="Truman A.W."/>
            <person name="Marinelli F."/>
        </authorList>
    </citation>
    <scope>NUCLEOTIDE SEQUENCE [LARGE SCALE GENOMIC DNA]</scope>
    <source>
        <strain evidence="3 4">DSM 45129</strain>
    </source>
</reference>
<accession>A0ABX8U6Z7</accession>
<evidence type="ECO:0000313" key="4">
    <source>
        <dbReference type="Proteomes" id="UP000824681"/>
    </source>
</evidence>
<keyword evidence="4" id="KW-1185">Reference proteome</keyword>
<dbReference type="InterPro" id="IPR020845">
    <property type="entry name" value="AMP-binding_CS"/>
</dbReference>
<dbReference type="Proteomes" id="UP000824681">
    <property type="component" value="Chromosome"/>
</dbReference>
<evidence type="ECO:0000259" key="1">
    <source>
        <dbReference type="Pfam" id="PF00501"/>
    </source>
</evidence>
<dbReference type="Gene3D" id="3.40.50.12780">
    <property type="entry name" value="N-terminal domain of ligase-like"/>
    <property type="match status" value="1"/>
</dbReference>
<dbReference type="PROSITE" id="PS00455">
    <property type="entry name" value="AMP_BINDING"/>
    <property type="match status" value="1"/>
</dbReference>
<sequence>MERTLYRWFADSAARHGGRVALEVGGDRHTYAELDALSLRLAAEVARACGGPPSRVGLYAAHGVLAYAGYLAVQRLGATVVPLNPAAPPARNRAVAAAAGLDLVLADGPPPPGALPAATPVVRADRARGGPPVAPGSGPEDLDAAAYVLFTSGSTGVPKGVPVRHRSVDAYLSHVIPRYGLGPGCRLSQTFDLTFDLSVFDMFAAWGSGATLVVPGPYDLLKPVAYVTRERLTHWFSVPSVVSLAMRLRRLTPGAMPSLRWSLFCGEPLTLRQAEAWRAAAPGSVLENLYGPTEVTISCTQYRLPADPAAWPRTPNGTVPIGLPYPGVEHVVLDASGRPVEGGAAGELCLRGVQRFPGYTDPGVNAGRFAHPDGSPAAPSPGKPCVPPELWYRTGDRVAWHDGLLVHLGRLDQQVKISGHRVELGEVEAALRGQPGVHEAVVLALPGADGEPRLVAACTGAGLEPPALVRGVAGVLPGYMVPRSVTVLDALPLNANGKIDRRATAAALAL</sequence>
<dbReference type="Gene3D" id="3.30.300.30">
    <property type="match status" value="1"/>
</dbReference>
<dbReference type="InterPro" id="IPR045851">
    <property type="entry name" value="AMP-bd_C_sf"/>
</dbReference>
<dbReference type="PANTHER" id="PTHR45527">
    <property type="entry name" value="NONRIBOSOMAL PEPTIDE SYNTHETASE"/>
    <property type="match status" value="1"/>
</dbReference>
<feature type="domain" description="AMP-dependent synthetase/ligase" evidence="1">
    <location>
        <begin position="9"/>
        <end position="359"/>
    </location>
</feature>
<proteinExistence type="predicted"/>
<dbReference type="EMBL" id="CP068985">
    <property type="protein sequence ID" value="QYC42691.1"/>
    <property type="molecule type" value="Genomic_DNA"/>
</dbReference>
<dbReference type="Pfam" id="PF00501">
    <property type="entry name" value="AMP-binding"/>
    <property type="match status" value="1"/>
</dbReference>
<evidence type="ECO:0000313" key="3">
    <source>
        <dbReference type="EMBL" id="QYC42691.1"/>
    </source>
</evidence>
<evidence type="ECO:0000259" key="2">
    <source>
        <dbReference type="Pfam" id="PF13193"/>
    </source>
</evidence>
<gene>
    <name evidence="3" type="primary">lgrD8</name>
    <name evidence="3" type="ORF">Nocox_25450</name>
</gene>
<dbReference type="InterPro" id="IPR010071">
    <property type="entry name" value="AA_adenyl_dom"/>
</dbReference>